<name>A0A4Y5TR81_9CAUD</name>
<protein>
    <submittedName>
        <fullName evidence="2">Uncharacterized protein</fullName>
    </submittedName>
</protein>
<sequence length="261" mass="29125">MAEQKSYSLGRRERALDDWACRLFAPATQNSDGKEPFLFIDFRYNHQDKVRDIQMGVNLRKGGKDGKIDFFPNLVQFNALCEAIRMVANDQIPDGMVKMEVMTTFMFGKKLDRPETEFMIVVGKDQEGVFIGITQKGRDNVKFYFTGPRMTVLRNRAGEVFDNSVTSKIFAIARANMWESHINYLMQSAYLDAPELEQAKEAKKRANQARFSQNQGRQGGGGNSWGGNGGGNGGGNSWGGGQQQQQSAPPADGGFDNDIPW</sequence>
<organism evidence="2 3">
    <name type="scientific">Serratia phage Moabite</name>
    <dbReference type="NCBI Taxonomy" id="2587814"/>
    <lineage>
        <taxon>Viruses</taxon>
        <taxon>Duplodnaviria</taxon>
        <taxon>Heunggongvirae</taxon>
        <taxon>Uroviricota</taxon>
        <taxon>Caudoviricetes</taxon>
        <taxon>Chimalliviridae</taxon>
        <taxon>Moabitevirus</taxon>
        <taxon>Moabitevirus moabite</taxon>
    </lineage>
</organism>
<feature type="region of interest" description="Disordered" evidence="1">
    <location>
        <begin position="201"/>
        <end position="261"/>
    </location>
</feature>
<dbReference type="Proteomes" id="UP000319063">
    <property type="component" value="Segment"/>
</dbReference>
<evidence type="ECO:0000313" key="3">
    <source>
        <dbReference type="Proteomes" id="UP000319063"/>
    </source>
</evidence>
<proteinExistence type="predicted"/>
<reference evidence="3" key="1">
    <citation type="submission" date="2019-05" db="EMBL/GenBank/DDBJ databases">
        <title>Complete Genome Sequence of Serratia marcescens Myophage Moabite.</title>
        <authorList>
            <person name="Price L."/>
            <person name="Rohren M."/>
            <person name="Newkirk H."/>
            <person name="Liu M."/>
            <person name="Ramsey J."/>
        </authorList>
    </citation>
    <scope>NUCLEOTIDE SEQUENCE [LARGE SCALE GENOMIC DNA]</scope>
</reference>
<gene>
    <name evidence="2" type="ORF">CPT_Moabite_048</name>
</gene>
<dbReference type="EMBL" id="MK994515">
    <property type="protein sequence ID" value="QDB71080.1"/>
    <property type="molecule type" value="Genomic_DNA"/>
</dbReference>
<evidence type="ECO:0000256" key="1">
    <source>
        <dbReference type="SAM" id="MobiDB-lite"/>
    </source>
</evidence>
<feature type="compositionally biased region" description="Gly residues" evidence="1">
    <location>
        <begin position="217"/>
        <end position="242"/>
    </location>
</feature>
<keyword evidence="3" id="KW-1185">Reference proteome</keyword>
<accession>A0A4Y5TR81</accession>
<evidence type="ECO:0000313" key="2">
    <source>
        <dbReference type="EMBL" id="QDB71080.1"/>
    </source>
</evidence>